<evidence type="ECO:0000256" key="4">
    <source>
        <dbReference type="ARBA" id="ARBA00023014"/>
    </source>
</evidence>
<dbReference type="Pfam" id="PF00730">
    <property type="entry name" value="HhH-GPD"/>
    <property type="match status" value="1"/>
</dbReference>
<feature type="domain" description="HhH-GPD" evidence="6">
    <location>
        <begin position="35"/>
        <end position="196"/>
    </location>
</feature>
<accession>A0A8J6NDE5</accession>
<comment type="caution">
    <text evidence="7">The sequence shown here is derived from an EMBL/GenBank/DDBJ whole genome shotgun (WGS) entry which is preliminary data.</text>
</comment>
<dbReference type="Gene3D" id="1.10.1670.10">
    <property type="entry name" value="Helix-hairpin-Helix base-excision DNA repair enzymes (C-terminal)"/>
    <property type="match status" value="1"/>
</dbReference>
<dbReference type="PIRSF" id="PIRSF001435">
    <property type="entry name" value="Nth"/>
    <property type="match status" value="1"/>
</dbReference>
<dbReference type="InterPro" id="IPR003265">
    <property type="entry name" value="HhH-GPD_domain"/>
</dbReference>
<keyword evidence="7" id="KW-0540">Nuclease</keyword>
<dbReference type="AlphaFoldDB" id="A0A8J6NDE5"/>
<keyword evidence="2" id="KW-0479">Metal-binding</keyword>
<evidence type="ECO:0000259" key="5">
    <source>
        <dbReference type="SMART" id="SM00278"/>
    </source>
</evidence>
<protein>
    <submittedName>
        <fullName evidence="7">Endonuclease III domain-containing protein</fullName>
    </submittedName>
</protein>
<dbReference type="PANTHER" id="PTHR10359">
    <property type="entry name" value="A/G-SPECIFIC ADENINE GLYCOSYLASE/ENDONUCLEASE III"/>
    <property type="match status" value="1"/>
</dbReference>
<dbReference type="SMART" id="SM00278">
    <property type="entry name" value="HhH1"/>
    <property type="match status" value="1"/>
</dbReference>
<evidence type="ECO:0000259" key="6">
    <source>
        <dbReference type="SMART" id="SM00478"/>
    </source>
</evidence>
<dbReference type="SMART" id="SM00478">
    <property type="entry name" value="ENDO3c"/>
    <property type="match status" value="1"/>
</dbReference>
<gene>
    <name evidence="7" type="ORF">H8E41_05285</name>
</gene>
<dbReference type="GO" id="GO:0006284">
    <property type="term" value="P:base-excision repair"/>
    <property type="evidence" value="ECO:0007669"/>
    <property type="project" value="InterPro"/>
</dbReference>
<dbReference type="GO" id="GO:0003677">
    <property type="term" value="F:DNA binding"/>
    <property type="evidence" value="ECO:0007669"/>
    <property type="project" value="InterPro"/>
</dbReference>
<dbReference type="EMBL" id="JACNJZ010000080">
    <property type="protein sequence ID" value="MBC8317297.1"/>
    <property type="molecule type" value="Genomic_DNA"/>
</dbReference>
<dbReference type="CDD" id="cd00056">
    <property type="entry name" value="ENDO3c"/>
    <property type="match status" value="1"/>
</dbReference>
<feature type="domain" description="Helix-hairpin-helix DNA-binding motif class 1" evidence="5">
    <location>
        <begin position="117"/>
        <end position="136"/>
    </location>
</feature>
<organism evidence="7 8">
    <name type="scientific">Candidatus Desulfobia pelagia</name>
    <dbReference type="NCBI Taxonomy" id="2841692"/>
    <lineage>
        <taxon>Bacteria</taxon>
        <taxon>Pseudomonadati</taxon>
        <taxon>Thermodesulfobacteriota</taxon>
        <taxon>Desulfobulbia</taxon>
        <taxon>Desulfobulbales</taxon>
        <taxon>Desulfobulbaceae</taxon>
        <taxon>Candidatus Desulfobia</taxon>
    </lineage>
</organism>
<proteinExistence type="predicted"/>
<keyword evidence="3" id="KW-0408">Iron</keyword>
<evidence type="ECO:0000256" key="2">
    <source>
        <dbReference type="ARBA" id="ARBA00022723"/>
    </source>
</evidence>
<reference evidence="7 8" key="1">
    <citation type="submission" date="2020-08" db="EMBL/GenBank/DDBJ databases">
        <title>Bridging the membrane lipid divide: bacteria of the FCB group superphylum have the potential to synthesize archaeal ether lipids.</title>
        <authorList>
            <person name="Villanueva L."/>
            <person name="Von Meijenfeldt F.A.B."/>
            <person name="Westbye A.B."/>
            <person name="Yadav S."/>
            <person name="Hopmans E.C."/>
            <person name="Dutilh B.E."/>
            <person name="Sinninghe Damste J.S."/>
        </authorList>
    </citation>
    <scope>NUCLEOTIDE SEQUENCE [LARGE SCALE GENOMIC DNA]</scope>
    <source>
        <strain evidence="7">NIOZ-UU47</strain>
    </source>
</reference>
<keyword evidence="7" id="KW-0378">Hydrolase</keyword>
<evidence type="ECO:0000256" key="3">
    <source>
        <dbReference type="ARBA" id="ARBA00023004"/>
    </source>
</evidence>
<dbReference type="InterPro" id="IPR023170">
    <property type="entry name" value="HhH_base_excis_C"/>
</dbReference>
<dbReference type="Gene3D" id="1.10.340.30">
    <property type="entry name" value="Hypothetical protein, domain 2"/>
    <property type="match status" value="1"/>
</dbReference>
<dbReference type="SUPFAM" id="SSF48150">
    <property type="entry name" value="DNA-glycosylase"/>
    <property type="match status" value="1"/>
</dbReference>
<dbReference type="GO" id="GO:0004519">
    <property type="term" value="F:endonuclease activity"/>
    <property type="evidence" value="ECO:0007669"/>
    <property type="project" value="UniProtKB-KW"/>
</dbReference>
<dbReference type="InterPro" id="IPR003583">
    <property type="entry name" value="Hlx-hairpin-Hlx_DNA-bd_motif"/>
</dbReference>
<keyword evidence="1" id="KW-0004">4Fe-4S</keyword>
<dbReference type="InterPro" id="IPR011257">
    <property type="entry name" value="DNA_glycosylase"/>
</dbReference>
<keyword evidence="7" id="KW-0255">Endonuclease</keyword>
<evidence type="ECO:0000313" key="8">
    <source>
        <dbReference type="Proteomes" id="UP000614424"/>
    </source>
</evidence>
<dbReference type="Proteomes" id="UP000614424">
    <property type="component" value="Unassembled WGS sequence"/>
</dbReference>
<keyword evidence="4" id="KW-0411">Iron-sulfur</keyword>
<dbReference type="PANTHER" id="PTHR10359:SF19">
    <property type="entry name" value="DNA REPAIR GLYCOSYLASE MJ1434-RELATED"/>
    <property type="match status" value="1"/>
</dbReference>
<evidence type="ECO:0000313" key="7">
    <source>
        <dbReference type="EMBL" id="MBC8317297.1"/>
    </source>
</evidence>
<dbReference type="GO" id="GO:0046872">
    <property type="term" value="F:metal ion binding"/>
    <property type="evidence" value="ECO:0007669"/>
    <property type="project" value="UniProtKB-KW"/>
</dbReference>
<dbReference type="GO" id="GO:0051539">
    <property type="term" value="F:4 iron, 4 sulfur cluster binding"/>
    <property type="evidence" value="ECO:0007669"/>
    <property type="project" value="UniProtKB-KW"/>
</dbReference>
<evidence type="ECO:0000256" key="1">
    <source>
        <dbReference type="ARBA" id="ARBA00022485"/>
    </source>
</evidence>
<sequence length="220" mass="25247">MHIVESIYTTLLEHFGPQNWWPAETPFEVMVGAVLTQNTSWTNVSRVISTLKSENILSPSLLHELPVDVLAEKIRSSGYYNLKAKRLKNLLSLLVEEIEQCGSLNSFFSQDRDVLREKLLQVKGIGPETADSILLYAAEKPIFVIDAYTYRFLLRHGLTGEESSYQEMQELFMDSLPEETALFNEYHALIVRLGKEFCRKSRPLCSECPLRKFEPITLED</sequence>
<name>A0A8J6NDE5_9BACT</name>